<reference evidence="2" key="1">
    <citation type="submission" date="2023-04" db="EMBL/GenBank/DDBJ databases">
        <title>Phytophthora fragariaefolia NBRC 109709.</title>
        <authorList>
            <person name="Ichikawa N."/>
            <person name="Sato H."/>
            <person name="Tonouchi N."/>
        </authorList>
    </citation>
    <scope>NUCLEOTIDE SEQUENCE</scope>
    <source>
        <strain evidence="2">NBRC 109709</strain>
    </source>
</reference>
<feature type="compositionally biased region" description="Low complexity" evidence="1">
    <location>
        <begin position="1"/>
        <end position="15"/>
    </location>
</feature>
<name>A0A9W6XXI0_9STRA</name>
<dbReference type="AlphaFoldDB" id="A0A9W6XXI0"/>
<dbReference type="Proteomes" id="UP001165121">
    <property type="component" value="Unassembled WGS sequence"/>
</dbReference>
<feature type="compositionally biased region" description="Polar residues" evidence="1">
    <location>
        <begin position="24"/>
        <end position="40"/>
    </location>
</feature>
<dbReference type="OrthoDB" id="77038at2759"/>
<comment type="caution">
    <text evidence="2">The sequence shown here is derived from an EMBL/GenBank/DDBJ whole genome shotgun (WGS) entry which is preliminary data.</text>
</comment>
<feature type="region of interest" description="Disordered" evidence="1">
    <location>
        <begin position="1"/>
        <end position="50"/>
    </location>
</feature>
<keyword evidence="3" id="KW-1185">Reference proteome</keyword>
<protein>
    <submittedName>
        <fullName evidence="2">Unnamed protein product</fullName>
    </submittedName>
</protein>
<feature type="region of interest" description="Disordered" evidence="1">
    <location>
        <begin position="407"/>
        <end position="431"/>
    </location>
</feature>
<sequence>MPGNQAPAATAPRAPGGDSHRVPTPQQQDRFGCESTTAWSPASPSHTSSDLLSASFSDAIEEAAALCNPTMRCAIDNNAAGHPPHHISSSGSNNSSDSSSSLKSEPRADDPAMMTASTSGLDRGMMGMLTNNWNLNAGPPRAPTANWGFEPTPCDSEFTTDARNRPVPLAGAGSMMMTAPMSTGMTQMMGVETSGPRFASGGANNSCSNNNSMQLPMTSAAVTSLGPDPFSGMDNFVMPYQDCATLPVSDFPLYDGGGIFNSAGIQCTSVGSQIVNNQLNESSVPYFGNNGPMMTTFQQPMFNEVAQPLAASMAAINGGFAMPDLSLQEDDDSDWNGSSSGFSTVSSSPIANNPLPALSPTNATVALVAVHGLRTSVSPMAAAVGAWWKGAKRAVRGATCALNTAAASAASTQDATRPRRPTPCARRTAGARAVSSQVVPRVPKEAASAELTGVVSAALPRAATKARSAGTFVRCMVALASAKSQVACETTAVGAFAHTTVGGSDAALPIAAVPAGETGCVQRTCVY</sequence>
<feature type="compositionally biased region" description="Low complexity" evidence="1">
    <location>
        <begin position="422"/>
        <end position="431"/>
    </location>
</feature>
<feature type="region of interest" description="Disordered" evidence="1">
    <location>
        <begin position="78"/>
        <end position="121"/>
    </location>
</feature>
<evidence type="ECO:0000313" key="3">
    <source>
        <dbReference type="Proteomes" id="UP001165121"/>
    </source>
</evidence>
<evidence type="ECO:0000313" key="2">
    <source>
        <dbReference type="EMBL" id="GMF47394.1"/>
    </source>
</evidence>
<organism evidence="2 3">
    <name type="scientific">Phytophthora fragariaefolia</name>
    <dbReference type="NCBI Taxonomy" id="1490495"/>
    <lineage>
        <taxon>Eukaryota</taxon>
        <taxon>Sar</taxon>
        <taxon>Stramenopiles</taxon>
        <taxon>Oomycota</taxon>
        <taxon>Peronosporomycetes</taxon>
        <taxon>Peronosporales</taxon>
        <taxon>Peronosporaceae</taxon>
        <taxon>Phytophthora</taxon>
    </lineage>
</organism>
<evidence type="ECO:0000256" key="1">
    <source>
        <dbReference type="SAM" id="MobiDB-lite"/>
    </source>
</evidence>
<feature type="compositionally biased region" description="Low complexity" evidence="1">
    <location>
        <begin position="88"/>
        <end position="103"/>
    </location>
</feature>
<proteinExistence type="predicted"/>
<feature type="region of interest" description="Disordered" evidence="1">
    <location>
        <begin position="326"/>
        <end position="346"/>
    </location>
</feature>
<dbReference type="EMBL" id="BSXT01002149">
    <property type="protein sequence ID" value="GMF47394.1"/>
    <property type="molecule type" value="Genomic_DNA"/>
</dbReference>
<feature type="compositionally biased region" description="Low complexity" evidence="1">
    <location>
        <begin position="335"/>
        <end position="346"/>
    </location>
</feature>
<accession>A0A9W6XXI0</accession>
<gene>
    <name evidence="2" type="ORF">Pfra01_001786900</name>
</gene>